<keyword evidence="2" id="KW-1133">Transmembrane helix</keyword>
<evidence type="ECO:0000256" key="1">
    <source>
        <dbReference type="SAM" id="MobiDB-lite"/>
    </source>
</evidence>
<feature type="region of interest" description="Disordered" evidence="1">
    <location>
        <begin position="211"/>
        <end position="267"/>
    </location>
</feature>
<evidence type="ECO:0000313" key="4">
    <source>
        <dbReference type="EMBL" id="TCO28376.1"/>
    </source>
</evidence>
<dbReference type="Proteomes" id="UP000294508">
    <property type="component" value="Unassembled WGS sequence"/>
</dbReference>
<evidence type="ECO:0000259" key="3">
    <source>
        <dbReference type="Pfam" id="PF26366"/>
    </source>
</evidence>
<evidence type="ECO:0000256" key="2">
    <source>
        <dbReference type="SAM" id="Phobius"/>
    </source>
</evidence>
<evidence type="ECO:0000313" key="5">
    <source>
        <dbReference type="Proteomes" id="UP000294508"/>
    </source>
</evidence>
<dbReference type="OrthoDB" id="4827453at2"/>
<accession>A0A4R2HHS1</accession>
<keyword evidence="2" id="KW-0812">Transmembrane</keyword>
<dbReference type="Pfam" id="PF26366">
    <property type="entry name" value="DUF8094"/>
    <property type="match status" value="1"/>
</dbReference>
<feature type="domain" description="DUF8094" evidence="3">
    <location>
        <begin position="297"/>
        <end position="590"/>
    </location>
</feature>
<reference evidence="4 5" key="1">
    <citation type="journal article" date="2015" name="Stand. Genomic Sci.">
        <title>Genomic Encyclopedia of Bacterial and Archaeal Type Strains, Phase III: the genomes of soil and plant-associated and newly described type strains.</title>
        <authorList>
            <person name="Whitman W.B."/>
            <person name="Woyke T."/>
            <person name="Klenk H.P."/>
            <person name="Zhou Y."/>
            <person name="Lilburn T.G."/>
            <person name="Beck B.J."/>
            <person name="De Vos P."/>
            <person name="Vandamme P."/>
            <person name="Eisen J.A."/>
            <person name="Garrity G."/>
            <person name="Hugenholtz P."/>
            <person name="Kyrpides N.C."/>
        </authorList>
    </citation>
    <scope>NUCLEOTIDE SEQUENCE [LARGE SCALE GENOMIC DNA]</scope>
    <source>
        <strain evidence="4 5">VKM Ac-2572</strain>
    </source>
</reference>
<name>A0A4R2HHS1_9ACTN</name>
<keyword evidence="2" id="KW-0472">Membrane</keyword>
<dbReference type="InterPro" id="IPR058407">
    <property type="entry name" value="DUF8094"/>
</dbReference>
<feature type="transmembrane region" description="Helical" evidence="2">
    <location>
        <begin position="176"/>
        <end position="200"/>
    </location>
</feature>
<feature type="compositionally biased region" description="Pro residues" evidence="1">
    <location>
        <begin position="222"/>
        <end position="260"/>
    </location>
</feature>
<dbReference type="EMBL" id="SLWN01000006">
    <property type="protein sequence ID" value="TCO28376.1"/>
    <property type="molecule type" value="Genomic_DNA"/>
</dbReference>
<protein>
    <recommendedName>
        <fullName evidence="3">DUF8094 domain-containing protein</fullName>
    </recommendedName>
</protein>
<keyword evidence="5" id="KW-1185">Reference proteome</keyword>
<gene>
    <name evidence="4" type="ORF">EV652_106362</name>
</gene>
<dbReference type="AlphaFoldDB" id="A0A4R2HHS1"/>
<proteinExistence type="predicted"/>
<sequence length="591" mass="62374">MRVVRSVFGVLLALLGLIIGAAGAVAAFWLVGPDDTVYSGEQHLTSKGLAIASSPTMLDRHGPTLHVKVRSTARTPVFAGVARNFDAESYLKGIAYTELVKVEYPIALSTQDVKGERGPLAAPDSLDWWVAKTTGTGTQELSWPIADGPYSVVIMSADGKTAPDVQADLGIEIPNAFLASLLVFVIGLVLLALGIFMILFRGRRTSTPDPVFAAPGGYGPPQYGPPHYGPPHYGPPHYGPQQPGPQGPGPQGPGPQPPHQQSPAGPLRRGVAVTAMFALVSGCSAIPEPNTVETLTRPAVSNEAAAAAIKHYNEVNNTANRKRDDKLIATVEGGNLLRQSQAGYTISRTLDKSGKKLTKPYTYNKPVIGAPSFGSYPMRFLSSAEISGTKEYKHLGVWERKTAGSPWLLTFAAGPKSTVKLPDLTDVRMATKSDDAKLVAAPQAAAAALAEYLTAGAKSPRAVSFAPSTEVTAFLKNIAAEKAEALDEPRYFRTATVTVGVSEPPAAFVTKSGTALIFVNLTKDFLATAQPNSWLRWVSGPVVAFSPSTVRHDNALTKKSLVDAALLIPPKGGGKIQLVSLESQLVDAGGY</sequence>
<dbReference type="RefSeq" id="WP_132210562.1">
    <property type="nucleotide sequence ID" value="NZ_SLWN01000006.1"/>
</dbReference>
<organism evidence="4 5">
    <name type="scientific">Kribbella steppae</name>
    <dbReference type="NCBI Taxonomy" id="2512223"/>
    <lineage>
        <taxon>Bacteria</taxon>
        <taxon>Bacillati</taxon>
        <taxon>Actinomycetota</taxon>
        <taxon>Actinomycetes</taxon>
        <taxon>Propionibacteriales</taxon>
        <taxon>Kribbellaceae</taxon>
        <taxon>Kribbella</taxon>
    </lineage>
</organism>
<comment type="caution">
    <text evidence="4">The sequence shown here is derived from an EMBL/GenBank/DDBJ whole genome shotgun (WGS) entry which is preliminary data.</text>
</comment>